<dbReference type="HOGENOM" id="CLU_015169_0_0_1"/>
<dbReference type="InterPro" id="IPR003591">
    <property type="entry name" value="Leu-rich_rpt_typical-subtyp"/>
</dbReference>
<name>V4BBS2_LOTGI</name>
<feature type="compositionally biased region" description="Basic and acidic residues" evidence="5">
    <location>
        <begin position="359"/>
        <end position="378"/>
    </location>
</feature>
<dbReference type="PROSITE" id="PS51450">
    <property type="entry name" value="LRR"/>
    <property type="match status" value="1"/>
</dbReference>
<dbReference type="OMA" id="FCQEPTS"/>
<evidence type="ECO:0000256" key="2">
    <source>
        <dbReference type="ARBA" id="ARBA00022490"/>
    </source>
</evidence>
<evidence type="ECO:0000313" key="7">
    <source>
        <dbReference type="Proteomes" id="UP000030746"/>
    </source>
</evidence>
<keyword evidence="2" id="KW-0963">Cytoplasm</keyword>
<comment type="subcellular location">
    <subcellularLocation>
        <location evidence="1">Cytoplasm</location>
    </subcellularLocation>
</comment>
<evidence type="ECO:0000256" key="5">
    <source>
        <dbReference type="SAM" id="MobiDB-lite"/>
    </source>
</evidence>
<dbReference type="Gene3D" id="3.80.10.10">
    <property type="entry name" value="Ribonuclease Inhibitor"/>
    <property type="match status" value="2"/>
</dbReference>
<gene>
    <name evidence="6" type="ORF">LOTGIDRAFT_230081</name>
</gene>
<dbReference type="InterPro" id="IPR032675">
    <property type="entry name" value="LRR_dom_sf"/>
</dbReference>
<dbReference type="AlphaFoldDB" id="V4BBS2"/>
<dbReference type="InterPro" id="IPR001611">
    <property type="entry name" value="Leu-rich_rpt"/>
</dbReference>
<evidence type="ECO:0000313" key="6">
    <source>
        <dbReference type="EMBL" id="ESP05046.1"/>
    </source>
</evidence>
<organism evidence="6 7">
    <name type="scientific">Lottia gigantea</name>
    <name type="common">Giant owl limpet</name>
    <dbReference type="NCBI Taxonomy" id="225164"/>
    <lineage>
        <taxon>Eukaryota</taxon>
        <taxon>Metazoa</taxon>
        <taxon>Spiralia</taxon>
        <taxon>Lophotrochozoa</taxon>
        <taxon>Mollusca</taxon>
        <taxon>Gastropoda</taxon>
        <taxon>Patellogastropoda</taxon>
        <taxon>Lottioidea</taxon>
        <taxon>Lottiidae</taxon>
        <taxon>Lottia</taxon>
    </lineage>
</organism>
<accession>V4BBS2</accession>
<evidence type="ECO:0008006" key="8">
    <source>
        <dbReference type="Google" id="ProtNLM"/>
    </source>
</evidence>
<reference evidence="6 7" key="1">
    <citation type="journal article" date="2013" name="Nature">
        <title>Insights into bilaterian evolution from three spiralian genomes.</title>
        <authorList>
            <person name="Simakov O."/>
            <person name="Marletaz F."/>
            <person name="Cho S.J."/>
            <person name="Edsinger-Gonzales E."/>
            <person name="Havlak P."/>
            <person name="Hellsten U."/>
            <person name="Kuo D.H."/>
            <person name="Larsson T."/>
            <person name="Lv J."/>
            <person name="Arendt D."/>
            <person name="Savage R."/>
            <person name="Osoegawa K."/>
            <person name="de Jong P."/>
            <person name="Grimwood J."/>
            <person name="Chapman J.A."/>
            <person name="Shapiro H."/>
            <person name="Aerts A."/>
            <person name="Otillar R.P."/>
            <person name="Terry A.Y."/>
            <person name="Boore J.L."/>
            <person name="Grigoriev I.V."/>
            <person name="Lindberg D.R."/>
            <person name="Seaver E.C."/>
            <person name="Weisblat D.A."/>
            <person name="Putnam N.H."/>
            <person name="Rokhsar D.S."/>
        </authorList>
    </citation>
    <scope>NUCLEOTIDE SEQUENCE [LARGE SCALE GENOMIC DNA]</scope>
</reference>
<dbReference type="SMART" id="SM00369">
    <property type="entry name" value="LRR_TYP"/>
    <property type="match status" value="3"/>
</dbReference>
<dbReference type="OrthoDB" id="1687175at2759"/>
<dbReference type="RefSeq" id="XP_009044555.1">
    <property type="nucleotide sequence ID" value="XM_009046307.1"/>
</dbReference>
<evidence type="ECO:0000256" key="4">
    <source>
        <dbReference type="ARBA" id="ARBA00022737"/>
    </source>
</evidence>
<evidence type="ECO:0000256" key="3">
    <source>
        <dbReference type="ARBA" id="ARBA00022614"/>
    </source>
</evidence>
<feature type="non-terminal residue" evidence="6">
    <location>
        <position position="1"/>
    </location>
</feature>
<dbReference type="GO" id="GO:0005634">
    <property type="term" value="C:nucleus"/>
    <property type="evidence" value="ECO:0007669"/>
    <property type="project" value="TreeGrafter"/>
</dbReference>
<feature type="compositionally biased region" description="Polar residues" evidence="5">
    <location>
        <begin position="322"/>
        <end position="338"/>
    </location>
</feature>
<sequence length="795" mass="90274">MASLAGIKLDEDGNSSFATNCFPVRHFSSVDDEAGGAWYVSHRAEQRRRFKAVLCTKPRTYSRIKEERKKSELEGKSITECKLDVEEEDDEDEGPILDGFFLMKHCCVEDPSDLCSVNISGQGFTEVKEDDLVLFDNVAYVNAAENYLPFEAFRGFPILRELEVPLNGLRSLQIKPTDYITLELLDLSYNNLSQEDILLVGTLPHLKVLHLTGNGFTNIPHDLCLPFVPEGRKSQYPRFPYLEVLMLDDNKLSDINIFAAMAGLQRLKHLNLEKNQIFFVPQLKSVQGKMKPDEKLTSPRKKRKTPREGRSSRRSKSRMSSANAKQSTENITDATQQEESTEVQDHQGEVTESGAGVETKPEEIKVENEEVTEEKQEEIQTQDPLISNKNELLDEDFELSLGDLSARINDLNLEADINPRTPSTIRKPKLEPASQIAFPELRYLSLAYNQICNEEALLAVAAWPMLSELVFHDNPLTTEHVGAPPLLKRFLHDRLGIKLVRKRVAPSIKKHVQISDKPSRRVKTQVPKIPRPTVEQRLMLEAPKPPPPGLMKDEERPSTSYKSPLPPINKQQRSASAGALPRRREEADAGPSDAWSSDVGEELEADTFFMTQVDDQEEEKDSRPPTKLKPSKPLDKRYHGYEELFEGDDEAEFEEDKVSKDIQSNVRALRYALNHQLVYRDTKSLQLQSVTKPVKAYRRHPLPPSQPKPSKEEKIESILENLRNRTTVDEASLKQVLKNKKLKHKFPEAETLLAQIQHRYNAVRVTSMKEAKDARKAVQDTLSDISKRSGVKVSH</sequence>
<dbReference type="KEGG" id="lgi:LOTGIDRAFT_230081"/>
<feature type="region of interest" description="Disordered" evidence="5">
    <location>
        <begin position="510"/>
        <end position="635"/>
    </location>
</feature>
<dbReference type="Proteomes" id="UP000030746">
    <property type="component" value="Unassembled WGS sequence"/>
</dbReference>
<feature type="region of interest" description="Disordered" evidence="5">
    <location>
        <begin position="774"/>
        <end position="795"/>
    </location>
</feature>
<protein>
    <recommendedName>
        <fullName evidence="8">X-ray radiation resistance-associated protein 1</fullName>
    </recommendedName>
</protein>
<keyword evidence="4" id="KW-0677">Repeat</keyword>
<dbReference type="GeneID" id="20248202"/>
<evidence type="ECO:0000256" key="1">
    <source>
        <dbReference type="ARBA" id="ARBA00004496"/>
    </source>
</evidence>
<dbReference type="GO" id="GO:0005737">
    <property type="term" value="C:cytoplasm"/>
    <property type="evidence" value="ECO:0007669"/>
    <property type="project" value="UniProtKB-SubCell"/>
</dbReference>
<dbReference type="PANTHER" id="PTHR22710:SF2">
    <property type="entry name" value="X-RAY RADIATION RESISTANCE-ASSOCIATED PROTEIN 1"/>
    <property type="match status" value="1"/>
</dbReference>
<keyword evidence="3" id="KW-0433">Leucine-rich repeat</keyword>
<keyword evidence="7" id="KW-1185">Reference proteome</keyword>
<dbReference type="PANTHER" id="PTHR22710">
    <property type="entry name" value="X-RAY RADIATION RESISTANCE ASSOCIATED PROTEIN 1 XRRA1"/>
    <property type="match status" value="1"/>
</dbReference>
<dbReference type="CTD" id="20248202"/>
<dbReference type="SUPFAM" id="SSF52058">
    <property type="entry name" value="L domain-like"/>
    <property type="match status" value="1"/>
</dbReference>
<proteinExistence type="predicted"/>
<feature type="region of interest" description="Disordered" evidence="5">
    <location>
        <begin position="288"/>
        <end position="380"/>
    </location>
</feature>
<dbReference type="EMBL" id="KB199651">
    <property type="protein sequence ID" value="ESP05046.1"/>
    <property type="molecule type" value="Genomic_DNA"/>
</dbReference>
<dbReference type="STRING" id="225164.V4BBS2"/>